<dbReference type="InterPro" id="IPR014014">
    <property type="entry name" value="RNA_helicase_DEAD_Q_motif"/>
</dbReference>
<evidence type="ECO:0000256" key="5">
    <source>
        <dbReference type="ARBA" id="ARBA00022741"/>
    </source>
</evidence>
<protein>
    <recommendedName>
        <fullName evidence="2">RNA helicase</fullName>
        <ecNumber evidence="2">3.6.4.13</ecNumber>
    </recommendedName>
</protein>
<feature type="compositionally biased region" description="Basic and acidic residues" evidence="13">
    <location>
        <begin position="724"/>
        <end position="744"/>
    </location>
</feature>
<dbReference type="Pfam" id="PF13959">
    <property type="entry name" value="CTE_SPB4"/>
    <property type="match status" value="1"/>
</dbReference>
<dbReference type="SUPFAM" id="SSF52540">
    <property type="entry name" value="P-loop containing nucleoside triphosphate hydrolases"/>
    <property type="match status" value="2"/>
</dbReference>
<dbReference type="GO" id="GO:0003724">
    <property type="term" value="F:RNA helicase activity"/>
    <property type="evidence" value="ECO:0007669"/>
    <property type="project" value="UniProtKB-EC"/>
</dbReference>
<dbReference type="PROSITE" id="PS51194">
    <property type="entry name" value="HELICASE_CTER"/>
    <property type="match status" value="1"/>
</dbReference>
<dbReference type="GO" id="GO:0003723">
    <property type="term" value="F:RNA binding"/>
    <property type="evidence" value="ECO:0007669"/>
    <property type="project" value="UniProtKB-KW"/>
</dbReference>
<keyword evidence="10" id="KW-0539">Nucleus</keyword>
<dbReference type="PROSITE" id="PS51192">
    <property type="entry name" value="HELICASE_ATP_BIND_1"/>
    <property type="match status" value="1"/>
</dbReference>
<keyword evidence="3" id="KW-0690">Ribosome biogenesis</keyword>
<reference evidence="17 18" key="1">
    <citation type="submission" date="2014-09" db="EMBL/GenBank/DDBJ databases">
        <authorList>
            <person name="Magalhaes I.L.F."/>
            <person name="Oliveira U."/>
            <person name="Santos F.R."/>
            <person name="Vidigal T.H.D.A."/>
            <person name="Brescovit A.D."/>
            <person name="Santos A.J."/>
        </authorList>
    </citation>
    <scope>NUCLEOTIDE SEQUENCE [LARGE SCALE GENOMIC DNA]</scope>
</reference>
<keyword evidence="5" id="KW-0547">Nucleotide-binding</keyword>
<dbReference type="GO" id="GO:0016787">
    <property type="term" value="F:hydrolase activity"/>
    <property type="evidence" value="ECO:0007669"/>
    <property type="project" value="UniProtKB-KW"/>
</dbReference>
<keyword evidence="8" id="KW-0067">ATP-binding</keyword>
<dbReference type="CDD" id="cd18787">
    <property type="entry name" value="SF2_C_DEAD"/>
    <property type="match status" value="1"/>
</dbReference>
<feature type="compositionally biased region" description="Basic and acidic residues" evidence="13">
    <location>
        <begin position="671"/>
        <end position="684"/>
    </location>
</feature>
<evidence type="ECO:0000256" key="8">
    <source>
        <dbReference type="ARBA" id="ARBA00022840"/>
    </source>
</evidence>
<dbReference type="InterPro" id="IPR025313">
    <property type="entry name" value="SPB4-like_CTE"/>
</dbReference>
<comment type="subcellular location">
    <subcellularLocation>
        <location evidence="1">Nucleus</location>
        <location evidence="1">Nucleolus</location>
    </subcellularLocation>
</comment>
<evidence type="ECO:0000259" key="15">
    <source>
        <dbReference type="PROSITE" id="PS51194"/>
    </source>
</evidence>
<dbReference type="InterPro" id="IPR050079">
    <property type="entry name" value="DEAD_box_RNA_helicase"/>
</dbReference>
<dbReference type="GO" id="GO:0005524">
    <property type="term" value="F:ATP binding"/>
    <property type="evidence" value="ECO:0007669"/>
    <property type="project" value="UniProtKB-KW"/>
</dbReference>
<feature type="compositionally biased region" description="Basic and acidic residues" evidence="13">
    <location>
        <begin position="150"/>
        <end position="159"/>
    </location>
</feature>
<evidence type="ECO:0000256" key="9">
    <source>
        <dbReference type="ARBA" id="ARBA00022884"/>
    </source>
</evidence>
<dbReference type="InterPro" id="IPR014001">
    <property type="entry name" value="Helicase_ATP-bd"/>
</dbReference>
<dbReference type="AlphaFoldDB" id="A0A0P1BBZ8"/>
<dbReference type="SMART" id="SM00487">
    <property type="entry name" value="DEXDc"/>
    <property type="match status" value="1"/>
</dbReference>
<evidence type="ECO:0000256" key="7">
    <source>
        <dbReference type="ARBA" id="ARBA00022806"/>
    </source>
</evidence>
<feature type="short sequence motif" description="Q motif" evidence="12">
    <location>
        <begin position="14"/>
        <end position="42"/>
    </location>
</feature>
<dbReference type="SMART" id="SM00490">
    <property type="entry name" value="HELICc"/>
    <property type="match status" value="1"/>
</dbReference>
<evidence type="ECO:0000256" key="11">
    <source>
        <dbReference type="ARBA" id="ARBA00047984"/>
    </source>
</evidence>
<feature type="domain" description="DEAD-box RNA helicase Q" evidence="16">
    <location>
        <begin position="14"/>
        <end position="42"/>
    </location>
</feature>
<organism evidence="17 18">
    <name type="scientific">Ceraceosorus bombacis</name>
    <dbReference type="NCBI Taxonomy" id="401625"/>
    <lineage>
        <taxon>Eukaryota</taxon>
        <taxon>Fungi</taxon>
        <taxon>Dikarya</taxon>
        <taxon>Basidiomycota</taxon>
        <taxon>Ustilaginomycotina</taxon>
        <taxon>Exobasidiomycetes</taxon>
        <taxon>Ceraceosorales</taxon>
        <taxon>Ceraceosoraceae</taxon>
        <taxon>Ceraceosorus</taxon>
    </lineage>
</organism>
<feature type="domain" description="Helicase ATP-binding" evidence="14">
    <location>
        <begin position="45"/>
        <end position="287"/>
    </location>
</feature>
<dbReference type="InterPro" id="IPR001650">
    <property type="entry name" value="Helicase_C-like"/>
</dbReference>
<name>A0A0P1BBZ8_9BASI</name>
<dbReference type="Pfam" id="PF00271">
    <property type="entry name" value="Helicase_C"/>
    <property type="match status" value="1"/>
</dbReference>
<dbReference type="InterPro" id="IPR027417">
    <property type="entry name" value="P-loop_NTPase"/>
</dbReference>
<dbReference type="PANTHER" id="PTHR47959:SF1">
    <property type="entry name" value="ATP-DEPENDENT RNA HELICASE DBPA"/>
    <property type="match status" value="1"/>
</dbReference>
<keyword evidence="18" id="KW-1185">Reference proteome</keyword>
<accession>A0A0P1BBZ8</accession>
<keyword evidence="7 17" id="KW-0347">Helicase</keyword>
<evidence type="ECO:0000256" key="10">
    <source>
        <dbReference type="ARBA" id="ARBA00023242"/>
    </source>
</evidence>
<keyword evidence="4" id="KW-0698">rRNA processing</keyword>
<comment type="catalytic activity">
    <reaction evidence="11">
        <text>ATP + H2O = ADP + phosphate + H(+)</text>
        <dbReference type="Rhea" id="RHEA:13065"/>
        <dbReference type="ChEBI" id="CHEBI:15377"/>
        <dbReference type="ChEBI" id="CHEBI:15378"/>
        <dbReference type="ChEBI" id="CHEBI:30616"/>
        <dbReference type="ChEBI" id="CHEBI:43474"/>
        <dbReference type="ChEBI" id="CHEBI:456216"/>
        <dbReference type="EC" id="3.6.4.13"/>
    </reaction>
</comment>
<evidence type="ECO:0000256" key="12">
    <source>
        <dbReference type="PROSITE-ProRule" id="PRU00552"/>
    </source>
</evidence>
<dbReference type="GO" id="GO:0005829">
    <property type="term" value="C:cytosol"/>
    <property type="evidence" value="ECO:0007669"/>
    <property type="project" value="TreeGrafter"/>
</dbReference>
<evidence type="ECO:0000256" key="2">
    <source>
        <dbReference type="ARBA" id="ARBA00012552"/>
    </source>
</evidence>
<keyword evidence="6" id="KW-0378">Hydrolase</keyword>
<evidence type="ECO:0000256" key="13">
    <source>
        <dbReference type="SAM" id="MobiDB-lite"/>
    </source>
</evidence>
<dbReference type="Proteomes" id="UP000054845">
    <property type="component" value="Unassembled WGS sequence"/>
</dbReference>
<feature type="domain" description="Helicase C-terminal" evidence="15">
    <location>
        <begin position="321"/>
        <end position="524"/>
    </location>
</feature>
<dbReference type="OrthoDB" id="7396459at2759"/>
<feature type="region of interest" description="Disordered" evidence="13">
    <location>
        <begin position="412"/>
        <end position="432"/>
    </location>
</feature>
<dbReference type="STRING" id="401625.A0A0P1BBZ8"/>
<dbReference type="InterPro" id="IPR011545">
    <property type="entry name" value="DEAD/DEAH_box_helicase_dom"/>
</dbReference>
<evidence type="ECO:0000259" key="16">
    <source>
        <dbReference type="PROSITE" id="PS51195"/>
    </source>
</evidence>
<dbReference type="GO" id="GO:0005730">
    <property type="term" value="C:nucleolus"/>
    <property type="evidence" value="ECO:0007669"/>
    <property type="project" value="UniProtKB-SubCell"/>
</dbReference>
<evidence type="ECO:0000256" key="4">
    <source>
        <dbReference type="ARBA" id="ARBA00022552"/>
    </source>
</evidence>
<dbReference type="Gene3D" id="3.40.50.300">
    <property type="entry name" value="P-loop containing nucleotide triphosphate hydrolases"/>
    <property type="match status" value="2"/>
</dbReference>
<dbReference type="EMBL" id="CCYA01000206">
    <property type="protein sequence ID" value="CEH13223.1"/>
    <property type="molecule type" value="Genomic_DNA"/>
</dbReference>
<evidence type="ECO:0000256" key="6">
    <source>
        <dbReference type="ARBA" id="ARBA00022801"/>
    </source>
</evidence>
<proteinExistence type="predicted"/>
<evidence type="ECO:0000259" key="14">
    <source>
        <dbReference type="PROSITE" id="PS51192"/>
    </source>
</evidence>
<feature type="region of interest" description="Disordered" evidence="13">
    <location>
        <begin position="671"/>
        <end position="753"/>
    </location>
</feature>
<keyword evidence="9" id="KW-0694">RNA-binding</keyword>
<dbReference type="EC" id="3.6.4.13" evidence="2"/>
<dbReference type="SMART" id="SM01178">
    <property type="entry name" value="DUF4217"/>
    <property type="match status" value="1"/>
</dbReference>
<dbReference type="GO" id="GO:0006364">
    <property type="term" value="P:rRNA processing"/>
    <property type="evidence" value="ECO:0007669"/>
    <property type="project" value="UniProtKB-KW"/>
</dbReference>
<dbReference type="PANTHER" id="PTHR47959">
    <property type="entry name" value="ATP-DEPENDENT RNA HELICASE RHLE-RELATED"/>
    <property type="match status" value="1"/>
</dbReference>
<dbReference type="Pfam" id="PF00270">
    <property type="entry name" value="DEAD"/>
    <property type="match status" value="2"/>
</dbReference>
<evidence type="ECO:0000313" key="18">
    <source>
        <dbReference type="Proteomes" id="UP000054845"/>
    </source>
</evidence>
<feature type="region of interest" description="Disordered" evidence="13">
    <location>
        <begin position="137"/>
        <end position="176"/>
    </location>
</feature>
<feature type="compositionally biased region" description="Basic and acidic residues" evidence="13">
    <location>
        <begin position="702"/>
        <end position="714"/>
    </location>
</feature>
<evidence type="ECO:0000313" key="17">
    <source>
        <dbReference type="EMBL" id="CEH13223.1"/>
    </source>
</evidence>
<sequence>MTSQASAPLGAGAWSMLKHPLAPWLVDALHAKGFRSMTPVQAASINALLFHKDAIVEAPTGSGKTLAYLLPMLTMLEASGQLQNTPSTSKDGQQVFAATPSTSSHVKSELAGLVICPTRELAAQVHRVLVDLLAFRSSPHDQSDGPDEASETHIERQTDQEEQQEPTEAEEKDRLNTQSQYGALLVVGGASRSEDDYRRFRNDACRIVVGTPGRVLELVERKTVDTKSLELVVLDEGDRLMDAGFSHDVEGILNYLPKQRRSALFSATMTDAITRLASLGLRNPARIVVTVKSSNVSDGGGQSRAPAALSNFFTVSEPHARLWDFVNLLRLETIEDASGHDASARKVIVYFATCAQVDYFYKVLRDLDHLRGLQLYSLHGQQTPSRRSATFEAFVKSNPIGLAGTSLQDFDAPSAQQGGEVRRSRSKKKKRSSASVLQLPIASVMMCTDVAARGLDLPDVDLVIQFDAPIDPKVYAHRAGRTARAGKAGRAVVMLEAGRPEEFPLVMAARKLPMERYPRLLPLKLPPASHVYAPTSQALADAESLSAAIRSMCLSDREIYELSVRAFVSFVRAYSKHELSYVFRAKDMDLGAVAKCFGLIRMPKMPEVQDDLKRREAATLESDEAGRADLWGFKEVEVDLKTWAYSDPQREAQRLESLASKEAKVRAEREAAELAGSAKRDSSLSKRKRMRGAEVQENAWSKQKEAKAIKEERKSKKARKREYIKRTALEQEEAERAEKEGQERSDDELDWLAEENEEKRKLRKARKERQLLALRPPEERVEVVEAGFFDGL</sequence>
<dbReference type="PROSITE" id="PS51195">
    <property type="entry name" value="Q_MOTIF"/>
    <property type="match status" value="1"/>
</dbReference>
<evidence type="ECO:0000256" key="1">
    <source>
        <dbReference type="ARBA" id="ARBA00004604"/>
    </source>
</evidence>
<evidence type="ECO:0000256" key="3">
    <source>
        <dbReference type="ARBA" id="ARBA00022517"/>
    </source>
</evidence>